<comment type="subcellular location">
    <subcellularLocation>
        <location evidence="1 8">Cell outer membrane</location>
        <topology evidence="1 8">Multi-pass membrane protein</topology>
    </subcellularLocation>
</comment>
<dbReference type="CDD" id="cd01347">
    <property type="entry name" value="ligand_gated_channel"/>
    <property type="match status" value="1"/>
</dbReference>
<dbReference type="GO" id="GO:0030246">
    <property type="term" value="F:carbohydrate binding"/>
    <property type="evidence" value="ECO:0007669"/>
    <property type="project" value="InterPro"/>
</dbReference>
<dbReference type="EMBL" id="FZOQ01000031">
    <property type="protein sequence ID" value="SNT21030.1"/>
    <property type="molecule type" value="Genomic_DNA"/>
</dbReference>
<dbReference type="AlphaFoldDB" id="A0A239KSL0"/>
<evidence type="ECO:0000313" key="13">
    <source>
        <dbReference type="Proteomes" id="UP000198432"/>
    </source>
</evidence>
<evidence type="ECO:0000259" key="10">
    <source>
        <dbReference type="Pfam" id="PF00593"/>
    </source>
</evidence>
<evidence type="ECO:0000256" key="1">
    <source>
        <dbReference type="ARBA" id="ARBA00004571"/>
    </source>
</evidence>
<dbReference type="InterPro" id="IPR037066">
    <property type="entry name" value="Plug_dom_sf"/>
</dbReference>
<keyword evidence="4 8" id="KW-0812">Transmembrane</keyword>
<evidence type="ECO:0000256" key="5">
    <source>
        <dbReference type="ARBA" id="ARBA00023077"/>
    </source>
</evidence>
<dbReference type="InterPro" id="IPR000531">
    <property type="entry name" value="Beta-barrel_TonB"/>
</dbReference>
<proteinExistence type="inferred from homology"/>
<name>A0A239KSL0_9BACT</name>
<dbReference type="PANTHER" id="PTHR30069:SF42">
    <property type="entry name" value="FERRIC AEROBACTIN RECEPTOR"/>
    <property type="match status" value="1"/>
</dbReference>
<keyword evidence="2 8" id="KW-0813">Transport</keyword>
<evidence type="ECO:0000256" key="4">
    <source>
        <dbReference type="ARBA" id="ARBA00022692"/>
    </source>
</evidence>
<reference evidence="13" key="1">
    <citation type="submission" date="2017-06" db="EMBL/GenBank/DDBJ databases">
        <authorList>
            <person name="Varghese N."/>
            <person name="Submissions S."/>
        </authorList>
    </citation>
    <scope>NUCLEOTIDE SEQUENCE [LARGE SCALE GENOMIC DNA]</scope>
    <source>
        <strain evidence="13">NKM1</strain>
    </source>
</reference>
<comment type="similarity">
    <text evidence="8 9">Belongs to the TonB-dependent receptor family.</text>
</comment>
<dbReference type="InterPro" id="IPR039426">
    <property type="entry name" value="TonB-dep_rcpt-like"/>
</dbReference>
<feature type="domain" description="TonB-dependent receptor-like beta-barrel" evidence="10">
    <location>
        <begin position="340"/>
        <end position="766"/>
    </location>
</feature>
<keyword evidence="5 9" id="KW-0798">TonB box</keyword>
<evidence type="ECO:0000256" key="7">
    <source>
        <dbReference type="ARBA" id="ARBA00023237"/>
    </source>
</evidence>
<dbReference type="Gene3D" id="2.60.40.1120">
    <property type="entry name" value="Carboxypeptidase-like, regulatory domain"/>
    <property type="match status" value="1"/>
</dbReference>
<dbReference type="InterPro" id="IPR012910">
    <property type="entry name" value="Plug_dom"/>
</dbReference>
<dbReference type="Pfam" id="PF07715">
    <property type="entry name" value="Plug"/>
    <property type="match status" value="1"/>
</dbReference>
<dbReference type="GO" id="GO:0015344">
    <property type="term" value="F:siderophore uptake transmembrane transporter activity"/>
    <property type="evidence" value="ECO:0007669"/>
    <property type="project" value="TreeGrafter"/>
</dbReference>
<dbReference type="SUPFAM" id="SSF49452">
    <property type="entry name" value="Starch-binding domain-like"/>
    <property type="match status" value="1"/>
</dbReference>
<dbReference type="Pfam" id="PF13715">
    <property type="entry name" value="CarbopepD_reg_2"/>
    <property type="match status" value="1"/>
</dbReference>
<dbReference type="Gene3D" id="2.40.170.20">
    <property type="entry name" value="TonB-dependent receptor, beta-barrel domain"/>
    <property type="match status" value="1"/>
</dbReference>
<keyword evidence="13" id="KW-1185">Reference proteome</keyword>
<dbReference type="GO" id="GO:0009279">
    <property type="term" value="C:cell outer membrane"/>
    <property type="evidence" value="ECO:0007669"/>
    <property type="project" value="UniProtKB-SubCell"/>
</dbReference>
<dbReference type="Pfam" id="PF00593">
    <property type="entry name" value="TonB_dep_Rec_b-barrel"/>
    <property type="match status" value="1"/>
</dbReference>
<dbReference type="InterPro" id="IPR013784">
    <property type="entry name" value="Carb-bd-like_fold"/>
</dbReference>
<evidence type="ECO:0000313" key="12">
    <source>
        <dbReference type="EMBL" id="SNT21030.1"/>
    </source>
</evidence>
<protein>
    <submittedName>
        <fullName evidence="12">Iron complex outermembrane recepter protein</fullName>
    </submittedName>
</protein>
<feature type="domain" description="TonB-dependent receptor plug" evidence="11">
    <location>
        <begin position="142"/>
        <end position="245"/>
    </location>
</feature>
<dbReference type="Gene3D" id="2.170.130.10">
    <property type="entry name" value="TonB-dependent receptor, plug domain"/>
    <property type="match status" value="1"/>
</dbReference>
<dbReference type="PANTHER" id="PTHR30069">
    <property type="entry name" value="TONB-DEPENDENT OUTER MEMBRANE RECEPTOR"/>
    <property type="match status" value="1"/>
</dbReference>
<evidence type="ECO:0000256" key="9">
    <source>
        <dbReference type="RuleBase" id="RU003357"/>
    </source>
</evidence>
<keyword evidence="7 8" id="KW-0998">Cell outer membrane</keyword>
<dbReference type="SUPFAM" id="SSF56935">
    <property type="entry name" value="Porins"/>
    <property type="match status" value="1"/>
</dbReference>
<gene>
    <name evidence="12" type="ORF">SAMN06296052_13124</name>
</gene>
<keyword evidence="6 8" id="KW-0472">Membrane</keyword>
<organism evidence="12 13">
    <name type="scientific">Pontibacter ummariensis</name>
    <dbReference type="NCBI Taxonomy" id="1610492"/>
    <lineage>
        <taxon>Bacteria</taxon>
        <taxon>Pseudomonadati</taxon>
        <taxon>Bacteroidota</taxon>
        <taxon>Cytophagia</taxon>
        <taxon>Cytophagales</taxon>
        <taxon>Hymenobacteraceae</taxon>
        <taxon>Pontibacter</taxon>
    </lineage>
</organism>
<accession>A0A239KSL0</accession>
<sequence>MSRKGAAPTFGLSIIILNNDCMQKYLLLFLWFFALSVGRAQSQNASLSGKVTSAEGQVLESLTVALEGTVLGTNTDAAGAFVLRNIKPGTYTLRVGGVGYKPVRQPITLQAGDELDLAFVLQPSAGTLEEVVVSASRSVETLDETPASVHVIDSRTLQLQSQINTDVSRILANTVPGLALQSNTTSNVGQTLRGRNVLIMVDGIPQSTPLRNGSRDVRTIDPAAIERIEIVKGATAVYGNGADGGLINYITKQPSTSKPFSASTSLAGTGMLFHPNGTFGGRVSQQFSGKLKNFDYVASGTYEKTGVMRDGEGEVISPVYGLGETNLYNGFAKAGYNFSSGHRVEAMYNYFGSRQESDYVLQPGKYGETPTIGVRGEVLGEPEGTKYNHNAQLRYIGKNLFLNTNLELSAYMQSFFTVYGYTPYFQNGGQSSIKSSKKGVRLNLNTPFSLGRALSGSVAYGADYLNDVTSQPLVDGRTWVPEMDLKNLAPYAQLQLDILQHLNFKAGYRFDNVSVTVEDFQQLVLASGAGGDYVQGGRLEFNANTFNAGLRYSALDYFKPFVSYSQGFSMIDVGRYVRGAKEDFISQMNLEPVIVNNYEAGFHSQLGIASFSGAYFISTSKLGANLVANEQGVYEIERAPERVAGFEALVDLFLSEKLTLGANASYSEGKADIDNNGEYTNGEDKYLTSLRIPPFKFTSYLNLRPTQNLNLSLQWIYSGERDRFERNAKGAYSSGQGPVKAFDVFNLAASYKATDKLSLNLGVENLLDKAYYLPQAYWYGRDDNFTRANGARFQAGASYKW</sequence>
<evidence type="ECO:0000256" key="8">
    <source>
        <dbReference type="PROSITE-ProRule" id="PRU01360"/>
    </source>
</evidence>
<evidence type="ECO:0000256" key="6">
    <source>
        <dbReference type="ARBA" id="ARBA00023136"/>
    </source>
</evidence>
<keyword evidence="3 8" id="KW-1134">Transmembrane beta strand</keyword>
<dbReference type="InterPro" id="IPR036942">
    <property type="entry name" value="Beta-barrel_TonB_sf"/>
</dbReference>
<dbReference type="Proteomes" id="UP000198432">
    <property type="component" value="Unassembled WGS sequence"/>
</dbReference>
<evidence type="ECO:0000256" key="2">
    <source>
        <dbReference type="ARBA" id="ARBA00022448"/>
    </source>
</evidence>
<dbReference type="GO" id="GO:0044718">
    <property type="term" value="P:siderophore transmembrane transport"/>
    <property type="evidence" value="ECO:0007669"/>
    <property type="project" value="TreeGrafter"/>
</dbReference>
<evidence type="ECO:0000259" key="11">
    <source>
        <dbReference type="Pfam" id="PF07715"/>
    </source>
</evidence>
<dbReference type="PROSITE" id="PS52016">
    <property type="entry name" value="TONB_DEPENDENT_REC_3"/>
    <property type="match status" value="1"/>
</dbReference>
<evidence type="ECO:0000256" key="3">
    <source>
        <dbReference type="ARBA" id="ARBA00022452"/>
    </source>
</evidence>